<dbReference type="Proteomes" id="UP000006552">
    <property type="component" value="Chromosome"/>
</dbReference>
<proteinExistence type="predicted"/>
<dbReference type="InterPro" id="IPR007922">
    <property type="entry name" value="DciA-like"/>
</dbReference>
<evidence type="ECO:0008006" key="4">
    <source>
        <dbReference type="Google" id="ProtNLM"/>
    </source>
</evidence>
<dbReference type="Pfam" id="PF05258">
    <property type="entry name" value="DciA"/>
    <property type="match status" value="1"/>
</dbReference>
<dbReference type="eggNOG" id="COG4701">
    <property type="taxonomic scope" value="Bacteria"/>
</dbReference>
<protein>
    <recommendedName>
        <fullName evidence="4">DUF721 domain-containing protein</fullName>
    </recommendedName>
</protein>
<feature type="region of interest" description="Disordered" evidence="1">
    <location>
        <begin position="106"/>
        <end position="153"/>
    </location>
</feature>
<organism evidence="2 3">
    <name type="scientific">Aromatoleum aromaticum (strain DSM 19018 / LMG 30748 / EbN1)</name>
    <name type="common">Azoarcus sp. (strain EbN1)</name>
    <dbReference type="NCBI Taxonomy" id="76114"/>
    <lineage>
        <taxon>Bacteria</taxon>
        <taxon>Pseudomonadati</taxon>
        <taxon>Pseudomonadota</taxon>
        <taxon>Betaproteobacteria</taxon>
        <taxon>Rhodocyclales</taxon>
        <taxon>Rhodocyclaceae</taxon>
        <taxon>Aromatoleum</taxon>
    </lineage>
</organism>
<sequence length="153" mass="16549">MGNDRERTSMTQLIQRFLGSGDALARLRDHAARLRKLQAVLEQHLPPALASACAVANVKNDTLVLLAHGGAVAVRLKQIAPTLAEQFGAAGMPIRTIQVKVQVIEEREAPRPAPDRTLSDAGRRSLADFSSSLPADSPLRESLERLIDRSRAG</sequence>
<dbReference type="AlphaFoldDB" id="Q5P704"/>
<evidence type="ECO:0000256" key="1">
    <source>
        <dbReference type="SAM" id="MobiDB-lite"/>
    </source>
</evidence>
<feature type="compositionally biased region" description="Basic and acidic residues" evidence="1">
    <location>
        <begin position="106"/>
        <end position="126"/>
    </location>
</feature>
<evidence type="ECO:0000313" key="2">
    <source>
        <dbReference type="EMBL" id="CAI06907.1"/>
    </source>
</evidence>
<keyword evidence="3" id="KW-1185">Reference proteome</keyword>
<feature type="compositionally biased region" description="Basic and acidic residues" evidence="1">
    <location>
        <begin position="138"/>
        <end position="153"/>
    </location>
</feature>
<evidence type="ECO:0000313" key="3">
    <source>
        <dbReference type="Proteomes" id="UP000006552"/>
    </source>
</evidence>
<accession>Q5P704</accession>
<dbReference type="STRING" id="76114.ebA1434"/>
<dbReference type="EMBL" id="CR555306">
    <property type="protein sequence ID" value="CAI06907.1"/>
    <property type="molecule type" value="Genomic_DNA"/>
</dbReference>
<name>Q5P704_AROAE</name>
<reference evidence="2 3" key="1">
    <citation type="journal article" date="2005" name="Arch. Microbiol.">
        <title>The genome sequence of an anaerobic aromatic-degrading denitrifying bacterium, strain EbN1.</title>
        <authorList>
            <person name="Rabus R."/>
            <person name="Kube M."/>
            <person name="Heider J."/>
            <person name="Beck A."/>
            <person name="Heitmann K."/>
            <person name="Widdel F."/>
            <person name="Reinhardt R."/>
        </authorList>
    </citation>
    <scope>NUCLEOTIDE SEQUENCE [LARGE SCALE GENOMIC DNA]</scope>
    <source>
        <strain evidence="2 3">EbN1</strain>
    </source>
</reference>
<dbReference type="HOGENOM" id="CLU_114851_2_0_4"/>
<dbReference type="KEGG" id="eba:ebA1434"/>
<gene>
    <name evidence="2" type="ORF">ebA1434</name>
</gene>